<evidence type="ECO:0000256" key="7">
    <source>
        <dbReference type="SAM" id="Phobius"/>
    </source>
</evidence>
<keyword evidence="3" id="KW-1003">Cell membrane</keyword>
<protein>
    <submittedName>
        <fullName evidence="9">Threonine/homoserine efflux transporter RhtA</fullName>
    </submittedName>
</protein>
<name>A0A1G5S730_9FIRM</name>
<dbReference type="InterPro" id="IPR037185">
    <property type="entry name" value="EmrE-like"/>
</dbReference>
<dbReference type="InterPro" id="IPR051258">
    <property type="entry name" value="Diverse_Substrate_Transporter"/>
</dbReference>
<dbReference type="RefSeq" id="WP_242870930.1">
    <property type="nucleotide sequence ID" value="NZ_FMWL01000021.1"/>
</dbReference>
<feature type="transmembrane region" description="Helical" evidence="7">
    <location>
        <begin position="14"/>
        <end position="34"/>
    </location>
</feature>
<gene>
    <name evidence="9" type="ORF">SAMN03080599_02946</name>
</gene>
<dbReference type="EMBL" id="FMWL01000021">
    <property type="protein sequence ID" value="SCZ81690.1"/>
    <property type="molecule type" value="Genomic_DNA"/>
</dbReference>
<evidence type="ECO:0000256" key="5">
    <source>
        <dbReference type="ARBA" id="ARBA00022989"/>
    </source>
</evidence>
<evidence type="ECO:0000259" key="8">
    <source>
        <dbReference type="Pfam" id="PF00892"/>
    </source>
</evidence>
<feature type="transmembrane region" description="Helical" evidence="7">
    <location>
        <begin position="121"/>
        <end position="139"/>
    </location>
</feature>
<reference evidence="9 10" key="1">
    <citation type="submission" date="2016-10" db="EMBL/GenBank/DDBJ databases">
        <authorList>
            <person name="de Groot N.N."/>
        </authorList>
    </citation>
    <scope>NUCLEOTIDE SEQUENCE [LARGE SCALE GENOMIC DNA]</scope>
    <source>
        <strain evidence="9 10">DSM 2784</strain>
    </source>
</reference>
<proteinExistence type="inferred from homology"/>
<evidence type="ECO:0000313" key="9">
    <source>
        <dbReference type="EMBL" id="SCZ81690.1"/>
    </source>
</evidence>
<comment type="subcellular location">
    <subcellularLocation>
        <location evidence="1">Cell membrane</location>
        <topology evidence="1">Multi-pass membrane protein</topology>
    </subcellularLocation>
</comment>
<dbReference type="SUPFAM" id="SSF103481">
    <property type="entry name" value="Multidrug resistance efflux transporter EmrE"/>
    <property type="match status" value="2"/>
</dbReference>
<evidence type="ECO:0000256" key="2">
    <source>
        <dbReference type="ARBA" id="ARBA00007362"/>
    </source>
</evidence>
<evidence type="ECO:0000256" key="6">
    <source>
        <dbReference type="ARBA" id="ARBA00023136"/>
    </source>
</evidence>
<dbReference type="Proteomes" id="UP000199208">
    <property type="component" value="Unassembled WGS sequence"/>
</dbReference>
<comment type="similarity">
    <text evidence="2">Belongs to the EamA transporter family.</text>
</comment>
<feature type="transmembrane region" description="Helical" evidence="7">
    <location>
        <begin position="70"/>
        <end position="86"/>
    </location>
</feature>
<feature type="transmembrane region" description="Helical" evidence="7">
    <location>
        <begin position="145"/>
        <end position="166"/>
    </location>
</feature>
<accession>A0A1G5S730</accession>
<evidence type="ECO:0000256" key="4">
    <source>
        <dbReference type="ARBA" id="ARBA00022692"/>
    </source>
</evidence>
<evidence type="ECO:0000256" key="3">
    <source>
        <dbReference type="ARBA" id="ARBA00022475"/>
    </source>
</evidence>
<dbReference type="PANTHER" id="PTHR42920">
    <property type="entry name" value="OS03G0707200 PROTEIN-RELATED"/>
    <property type="match status" value="1"/>
</dbReference>
<feature type="domain" description="EamA" evidence="8">
    <location>
        <begin position="147"/>
        <end position="273"/>
    </location>
</feature>
<feature type="transmembrane region" description="Helical" evidence="7">
    <location>
        <begin position="203"/>
        <end position="221"/>
    </location>
</feature>
<keyword evidence="5 7" id="KW-1133">Transmembrane helix</keyword>
<dbReference type="InterPro" id="IPR000620">
    <property type="entry name" value="EamA_dom"/>
</dbReference>
<feature type="transmembrane region" description="Helical" evidence="7">
    <location>
        <begin position="233"/>
        <end position="252"/>
    </location>
</feature>
<keyword evidence="10" id="KW-1185">Reference proteome</keyword>
<feature type="transmembrane region" description="Helical" evidence="7">
    <location>
        <begin position="40"/>
        <end position="58"/>
    </location>
</feature>
<evidence type="ECO:0000313" key="10">
    <source>
        <dbReference type="Proteomes" id="UP000199208"/>
    </source>
</evidence>
<sequence length="291" mass="31462">MNITAFTKTPRGKAIFYLIIASVLWSTGGMLIKLVDWNPVAIAGTRSGVAALVMLLYVKKPKFTRSRAQIAGAFFYMLMVILFVVANKLTTAANVILLQYTAPIWVALLGAWVLKEKTRRVDWLAIAAVMGGMVLFFLGDLGSGALLGNLISVVSGVFLALTVIFLRLQKDGSQIEMTLLGNLLTFLVSIPFILQSVPDTRSIVGILLLGVFQLGISYTLFSIAVRHVTALEAILIPVIEPILNPVWVFLATGERPGGLALVGGLIVVLAVTLRSYYISTLGKVKEIEAVQ</sequence>
<keyword evidence="6 7" id="KW-0472">Membrane</keyword>
<dbReference type="PANTHER" id="PTHR42920:SF5">
    <property type="entry name" value="EAMA DOMAIN-CONTAINING PROTEIN"/>
    <property type="match status" value="1"/>
</dbReference>
<feature type="transmembrane region" description="Helical" evidence="7">
    <location>
        <begin position="92"/>
        <end position="114"/>
    </location>
</feature>
<dbReference type="GO" id="GO:0005886">
    <property type="term" value="C:plasma membrane"/>
    <property type="evidence" value="ECO:0007669"/>
    <property type="project" value="UniProtKB-SubCell"/>
</dbReference>
<keyword evidence="4 7" id="KW-0812">Transmembrane</keyword>
<organism evidence="9 10">
    <name type="scientific">Acidaminobacter hydrogenoformans DSM 2784</name>
    <dbReference type="NCBI Taxonomy" id="1120920"/>
    <lineage>
        <taxon>Bacteria</taxon>
        <taxon>Bacillati</taxon>
        <taxon>Bacillota</taxon>
        <taxon>Clostridia</taxon>
        <taxon>Peptostreptococcales</taxon>
        <taxon>Acidaminobacteraceae</taxon>
        <taxon>Acidaminobacter</taxon>
    </lineage>
</organism>
<feature type="domain" description="EamA" evidence="8">
    <location>
        <begin position="13"/>
        <end position="137"/>
    </location>
</feature>
<evidence type="ECO:0000256" key="1">
    <source>
        <dbReference type="ARBA" id="ARBA00004651"/>
    </source>
</evidence>
<dbReference type="AlphaFoldDB" id="A0A1G5S730"/>
<feature type="transmembrane region" description="Helical" evidence="7">
    <location>
        <begin position="258"/>
        <end position="277"/>
    </location>
</feature>
<dbReference type="Pfam" id="PF00892">
    <property type="entry name" value="EamA"/>
    <property type="match status" value="2"/>
</dbReference>
<feature type="transmembrane region" description="Helical" evidence="7">
    <location>
        <begin position="178"/>
        <end position="197"/>
    </location>
</feature>